<evidence type="ECO:0000313" key="6">
    <source>
        <dbReference type="Proteomes" id="UP000011744"/>
    </source>
</evidence>
<dbReference type="InterPro" id="IPR029045">
    <property type="entry name" value="ClpP/crotonase-like_dom_sf"/>
</dbReference>
<comment type="caution">
    <text evidence="5">The sequence shown here is derived from an EMBL/GenBank/DDBJ whole genome shotgun (WGS) entry which is preliminary data.</text>
</comment>
<dbReference type="PANTHER" id="PTHR11941">
    <property type="entry name" value="ENOYL-COA HYDRATASE-RELATED"/>
    <property type="match status" value="1"/>
</dbReference>
<dbReference type="PATRIC" id="fig|1244869.3.peg.2111"/>
<dbReference type="PROSITE" id="PS00166">
    <property type="entry name" value="ENOYL_COA_HYDRATASE"/>
    <property type="match status" value="1"/>
</dbReference>
<keyword evidence="3" id="KW-0456">Lyase</keyword>
<proteinExistence type="inferred from homology"/>
<gene>
    <name evidence="5" type="ORF">H261_10442</name>
</gene>
<sequence length="254" mass="27647">MAAEILLEKRADRIAVLTLNRPNALNAIDRAMVQALRSAIRDIEADDTIDVVIMAAAGEKAFCVGVDLKERQTLSDDEAYTFRLGELFPMYEELEKQTKPAIAAVNGHCLAGGFELALSCDMILATERSTFALPEVKWGLIPAAGGCRKLPKLIGTARAKELILTAATIDASRAEHLGLINRIVPDESLTDEALALARRVQANVQVAVRGAKRCIDHAMDMEHSILFDIEVSTGCYAAKDRKDGIAKFAERKLS</sequence>
<dbReference type="InterPro" id="IPR001753">
    <property type="entry name" value="Enoyl-CoA_hydra/iso"/>
</dbReference>
<dbReference type="OrthoDB" id="9790967at2"/>
<dbReference type="Proteomes" id="UP000011744">
    <property type="component" value="Unassembled WGS sequence"/>
</dbReference>
<reference evidence="5 6" key="1">
    <citation type="journal article" date="2014" name="Genome Announc.">
        <title>Draft Genome Sequence of Magnetospirillum sp. Strain SO-1, a Freshwater Magnetotactic Bacterium Isolated from the Ol'khovka River, Russia.</title>
        <authorList>
            <person name="Grouzdev D.S."/>
            <person name="Dziuba M.V."/>
            <person name="Sukhacheva M.S."/>
            <person name="Mardanov A.V."/>
            <person name="Beletskiy A.V."/>
            <person name="Kuznetsov B.B."/>
            <person name="Skryabin K.G."/>
        </authorList>
    </citation>
    <scope>NUCLEOTIDE SEQUENCE [LARGE SCALE GENOMIC DNA]</scope>
    <source>
        <strain evidence="5 6">SO-1</strain>
    </source>
</reference>
<dbReference type="InterPro" id="IPR014748">
    <property type="entry name" value="Enoyl-CoA_hydra_C"/>
</dbReference>
<protein>
    <submittedName>
        <fullName evidence="5">3-hydroxybutyryl-CoA dehydratase</fullName>
    </submittedName>
</protein>
<evidence type="ECO:0000256" key="1">
    <source>
        <dbReference type="ARBA" id="ARBA00005254"/>
    </source>
</evidence>
<name>M2YAB3_9PROT</name>
<dbReference type="InterPro" id="IPR018376">
    <property type="entry name" value="Enoyl-CoA_hyd/isom_CS"/>
</dbReference>
<dbReference type="AlphaFoldDB" id="M2YAB3"/>
<dbReference type="Gene3D" id="3.90.226.10">
    <property type="entry name" value="2-enoyl-CoA Hydratase, Chain A, domain 1"/>
    <property type="match status" value="1"/>
</dbReference>
<dbReference type="Gene3D" id="1.10.12.10">
    <property type="entry name" value="Lyase 2-enoyl-coa Hydratase, Chain A, domain 2"/>
    <property type="match status" value="1"/>
</dbReference>
<dbReference type="FunFam" id="3.90.226.10:FF:000009">
    <property type="entry name" value="Carnitinyl-CoA dehydratase"/>
    <property type="match status" value="1"/>
</dbReference>
<dbReference type="RefSeq" id="WP_008617112.1">
    <property type="nucleotide sequence ID" value="NZ_AONQ01000024.1"/>
</dbReference>
<dbReference type="EMBL" id="AONQ01000024">
    <property type="protein sequence ID" value="EME69961.1"/>
    <property type="molecule type" value="Genomic_DNA"/>
</dbReference>
<dbReference type="CDD" id="cd06558">
    <property type="entry name" value="crotonase-like"/>
    <property type="match status" value="1"/>
</dbReference>
<dbReference type="SUPFAM" id="SSF52096">
    <property type="entry name" value="ClpP/crotonase"/>
    <property type="match status" value="1"/>
</dbReference>
<keyword evidence="2" id="KW-0443">Lipid metabolism</keyword>
<evidence type="ECO:0000313" key="5">
    <source>
        <dbReference type="EMBL" id="EME69961.1"/>
    </source>
</evidence>
<dbReference type="GO" id="GO:0006635">
    <property type="term" value="P:fatty acid beta-oxidation"/>
    <property type="evidence" value="ECO:0007669"/>
    <property type="project" value="TreeGrafter"/>
</dbReference>
<evidence type="ECO:0000256" key="3">
    <source>
        <dbReference type="ARBA" id="ARBA00023239"/>
    </source>
</evidence>
<comment type="similarity">
    <text evidence="1 4">Belongs to the enoyl-CoA hydratase/isomerase family.</text>
</comment>
<evidence type="ECO:0000256" key="2">
    <source>
        <dbReference type="ARBA" id="ARBA00023098"/>
    </source>
</evidence>
<dbReference type="Pfam" id="PF00378">
    <property type="entry name" value="ECH_1"/>
    <property type="match status" value="1"/>
</dbReference>
<accession>M2YAB3</accession>
<dbReference type="eggNOG" id="COG1024">
    <property type="taxonomic scope" value="Bacteria"/>
</dbReference>
<dbReference type="GO" id="GO:0016829">
    <property type="term" value="F:lyase activity"/>
    <property type="evidence" value="ECO:0007669"/>
    <property type="project" value="UniProtKB-KW"/>
</dbReference>
<keyword evidence="6" id="KW-1185">Reference proteome</keyword>
<organism evidence="5 6">
    <name type="scientific">Paramagnetospirillum caucaseum</name>
    <dbReference type="NCBI Taxonomy" id="1244869"/>
    <lineage>
        <taxon>Bacteria</taxon>
        <taxon>Pseudomonadati</taxon>
        <taxon>Pseudomonadota</taxon>
        <taxon>Alphaproteobacteria</taxon>
        <taxon>Rhodospirillales</taxon>
        <taxon>Magnetospirillaceae</taxon>
        <taxon>Paramagnetospirillum</taxon>
    </lineage>
</organism>
<dbReference type="STRING" id="1244869.H261_10442"/>
<evidence type="ECO:0000256" key="4">
    <source>
        <dbReference type="RuleBase" id="RU003707"/>
    </source>
</evidence>
<dbReference type="PANTHER" id="PTHR11941:SF169">
    <property type="entry name" value="(7AS)-7A-METHYL-1,5-DIOXO-2,3,5,6,7,7A-HEXAHYDRO-1H-INDENE-CARBOXYL-COA HYDROLASE"/>
    <property type="match status" value="1"/>
</dbReference>